<gene>
    <name evidence="4" type="ORF">QCA50_007469</name>
</gene>
<comment type="caution">
    <text evidence="4">The sequence shown here is derived from an EMBL/GenBank/DDBJ whole genome shotgun (WGS) entry which is preliminary data.</text>
</comment>
<proteinExistence type="predicted"/>
<protein>
    <recommendedName>
        <fullName evidence="6">Argonaute-like protein</fullName>
    </recommendedName>
</protein>
<dbReference type="PANTHER" id="PTHR22891">
    <property type="entry name" value="EUKARYOTIC TRANSLATION INITIATION FACTOR 2C"/>
    <property type="match status" value="1"/>
</dbReference>
<keyword evidence="5" id="KW-1185">Reference proteome</keyword>
<dbReference type="InterPro" id="IPR036085">
    <property type="entry name" value="PAZ_dom_sf"/>
</dbReference>
<reference evidence="4 5" key="1">
    <citation type="submission" date="2022-09" db="EMBL/GenBank/DDBJ databases">
        <authorList>
            <person name="Palmer J.M."/>
        </authorList>
    </citation>
    <scope>NUCLEOTIDE SEQUENCE [LARGE SCALE GENOMIC DNA]</scope>
    <source>
        <strain evidence="4 5">DSM 7382</strain>
    </source>
</reference>
<feature type="domain" description="Piwi" evidence="3">
    <location>
        <begin position="561"/>
        <end position="871"/>
    </location>
</feature>
<dbReference type="InterPro" id="IPR003165">
    <property type="entry name" value="Piwi"/>
</dbReference>
<dbReference type="InterPro" id="IPR003100">
    <property type="entry name" value="PAZ_dom"/>
</dbReference>
<dbReference type="Pfam" id="PF08699">
    <property type="entry name" value="ArgoL1"/>
    <property type="match status" value="1"/>
</dbReference>
<dbReference type="InterPro" id="IPR032473">
    <property type="entry name" value="Argonaute_Mid_dom"/>
</dbReference>
<dbReference type="CDD" id="cd04657">
    <property type="entry name" value="Piwi_ago-like"/>
    <property type="match status" value="1"/>
</dbReference>
<dbReference type="CDD" id="cd02846">
    <property type="entry name" value="PAZ_argonaute_like"/>
    <property type="match status" value="1"/>
</dbReference>
<dbReference type="InterPro" id="IPR012337">
    <property type="entry name" value="RNaseH-like_sf"/>
</dbReference>
<dbReference type="SMART" id="SM01163">
    <property type="entry name" value="DUF1785"/>
    <property type="match status" value="1"/>
</dbReference>
<dbReference type="SMART" id="SM00950">
    <property type="entry name" value="Piwi"/>
    <property type="match status" value="1"/>
</dbReference>
<dbReference type="Proteomes" id="UP001385951">
    <property type="component" value="Unassembled WGS sequence"/>
</dbReference>
<organism evidence="4 5">
    <name type="scientific">Cerrena zonata</name>
    <dbReference type="NCBI Taxonomy" id="2478898"/>
    <lineage>
        <taxon>Eukaryota</taxon>
        <taxon>Fungi</taxon>
        <taxon>Dikarya</taxon>
        <taxon>Basidiomycota</taxon>
        <taxon>Agaricomycotina</taxon>
        <taxon>Agaricomycetes</taxon>
        <taxon>Polyporales</taxon>
        <taxon>Cerrenaceae</taxon>
        <taxon>Cerrena</taxon>
    </lineage>
</organism>
<accession>A0AAW0GE69</accession>
<dbReference type="SUPFAM" id="SSF101690">
    <property type="entry name" value="PAZ domain"/>
    <property type="match status" value="1"/>
</dbReference>
<evidence type="ECO:0008006" key="6">
    <source>
        <dbReference type="Google" id="ProtNLM"/>
    </source>
</evidence>
<dbReference type="Gene3D" id="2.170.260.10">
    <property type="entry name" value="paz domain"/>
    <property type="match status" value="1"/>
</dbReference>
<dbReference type="EMBL" id="JASBNA010000008">
    <property type="protein sequence ID" value="KAK7689674.1"/>
    <property type="molecule type" value="Genomic_DNA"/>
</dbReference>
<evidence type="ECO:0000259" key="3">
    <source>
        <dbReference type="PROSITE" id="PS50822"/>
    </source>
</evidence>
<dbReference type="InterPro" id="IPR032472">
    <property type="entry name" value="ArgoL2"/>
</dbReference>
<dbReference type="GO" id="GO:0003723">
    <property type="term" value="F:RNA binding"/>
    <property type="evidence" value="ECO:0007669"/>
    <property type="project" value="InterPro"/>
</dbReference>
<dbReference type="SUPFAM" id="SSF53098">
    <property type="entry name" value="Ribonuclease H-like"/>
    <property type="match status" value="1"/>
</dbReference>
<sequence length="912" mass="100382">MSDRGRGGPRGRGRGEGGGPPPQRGRGIGGPAPRGRGAHLLGTPAQGGPGIPSNHVTAVGVKRSAFGTAGRAIQVITNHFEVKIPQGLIYHYDAITPDKLPARANMELLVRLQEVLEPGIFTPRGVYDGRKNLFSIRRYPFENDTRTFDVTLGNTPAQDSPGNAQKPKKGPKGYKVKLTKVAEINPELLSQFTLGNQSHAEEILTTITALNIVVRMEPTIRYPFNVRSFFTKDERQDIGGGLELWRGYFQSVRPAIGKMVINLDISTGVMYRAGPLIELCLQFLGKDKAAVLSPTQGFPERERLRLQRFVSGLRITSPFGPQAGRPRGIRKLTAAGASALSFTPRDGPATTVARFFQQTYNRQVRYPNIVCAELASGAIIPLEFCDVVEGQIMRKQFPQEKTDAMVKFSTKKPADRLNSIMKGLGVLSYGQSEYIRAFGLDVATQNPLVVNARVLDPPRMLYRGPQASVMPRDGAWNMIQKKFYQPSSVKGWVVVIYEPRFNDQAAQSMVQGLVQTCGETGVVFQDQQPPIIRQNGQGNIGDQLKQAGTALYRNKGYPPDLIVAVLPQGSADIYQAIKHFGDVTQGVATQCLSSQKCSRANQQYYANVALKINVKLGGINTVPDPRSVSILTDPSNPTIVMGADEIHPAPGPGSDTKPSFTAVVASVDSDSAKYIADCQVQTGRRQMIDDLKGMTKALLGKYMGYRKNVEKKANNRPKRLLFFRDGVSEGQFQQVLDLELPLIKEACVELEVDPKITIIVVGKRHHVRFFPRSGADADRSTNCRAGTVVDRDITSPLENDFFLQSHAGIIGTSRPAHYNVLYDENNFTPDGLQSLSFALCHVYARSTRSVSIPAPVYYADIVCSRAKNHYQPGTNLDLSDTGTVDNATERLQQYKDNFKPLHQKMQQLMYFS</sequence>
<evidence type="ECO:0000259" key="2">
    <source>
        <dbReference type="PROSITE" id="PS50821"/>
    </source>
</evidence>
<dbReference type="InterPro" id="IPR032474">
    <property type="entry name" value="Argonaute_N"/>
</dbReference>
<evidence type="ECO:0000256" key="1">
    <source>
        <dbReference type="SAM" id="MobiDB-lite"/>
    </source>
</evidence>
<feature type="region of interest" description="Disordered" evidence="1">
    <location>
        <begin position="152"/>
        <end position="172"/>
    </location>
</feature>
<dbReference type="InterPro" id="IPR045246">
    <property type="entry name" value="Piwi_ago-like"/>
</dbReference>
<dbReference type="PROSITE" id="PS50821">
    <property type="entry name" value="PAZ"/>
    <property type="match status" value="1"/>
</dbReference>
<dbReference type="Pfam" id="PF02171">
    <property type="entry name" value="Piwi"/>
    <property type="match status" value="1"/>
</dbReference>
<feature type="domain" description="PAZ" evidence="2">
    <location>
        <begin position="275"/>
        <end position="389"/>
    </location>
</feature>
<dbReference type="Gene3D" id="3.30.420.10">
    <property type="entry name" value="Ribonuclease H-like superfamily/Ribonuclease H"/>
    <property type="match status" value="1"/>
</dbReference>
<dbReference type="Pfam" id="PF16487">
    <property type="entry name" value="ArgoMid"/>
    <property type="match status" value="1"/>
</dbReference>
<dbReference type="Gene3D" id="3.40.50.2300">
    <property type="match status" value="1"/>
</dbReference>
<dbReference type="InterPro" id="IPR014811">
    <property type="entry name" value="ArgoL1"/>
</dbReference>
<dbReference type="Pfam" id="PF16486">
    <property type="entry name" value="ArgoN"/>
    <property type="match status" value="1"/>
</dbReference>
<dbReference type="InterPro" id="IPR036397">
    <property type="entry name" value="RNaseH_sf"/>
</dbReference>
<dbReference type="AlphaFoldDB" id="A0AAW0GE69"/>
<evidence type="ECO:0000313" key="4">
    <source>
        <dbReference type="EMBL" id="KAK7689674.1"/>
    </source>
</evidence>
<dbReference type="Pfam" id="PF02170">
    <property type="entry name" value="PAZ"/>
    <property type="match status" value="1"/>
</dbReference>
<name>A0AAW0GE69_9APHY</name>
<feature type="region of interest" description="Disordered" evidence="1">
    <location>
        <begin position="1"/>
        <end position="52"/>
    </location>
</feature>
<feature type="compositionally biased region" description="Polar residues" evidence="1">
    <location>
        <begin position="152"/>
        <end position="163"/>
    </location>
</feature>
<dbReference type="Pfam" id="PF16488">
    <property type="entry name" value="ArgoL2"/>
    <property type="match status" value="1"/>
</dbReference>
<evidence type="ECO:0000313" key="5">
    <source>
        <dbReference type="Proteomes" id="UP001385951"/>
    </source>
</evidence>
<dbReference type="PROSITE" id="PS50822">
    <property type="entry name" value="PIWI"/>
    <property type="match status" value="1"/>
</dbReference>